<reference evidence="2" key="1">
    <citation type="journal article" date="2019" name="Int. J. Syst. Evol. Microbiol.">
        <title>The Global Catalogue of Microorganisms (GCM) 10K type strain sequencing project: providing services to taxonomists for standard genome sequencing and annotation.</title>
        <authorList>
            <consortium name="The Broad Institute Genomics Platform"/>
            <consortium name="The Broad Institute Genome Sequencing Center for Infectious Disease"/>
            <person name="Wu L."/>
            <person name="Ma J."/>
        </authorList>
    </citation>
    <scope>NUCLEOTIDE SEQUENCE [LARGE SCALE GENOMIC DNA]</scope>
    <source>
        <strain evidence="2">KCTC 42224</strain>
    </source>
</reference>
<keyword evidence="2" id="KW-1185">Reference proteome</keyword>
<dbReference type="InterPro" id="IPR013078">
    <property type="entry name" value="His_Pase_superF_clade-1"/>
</dbReference>
<proteinExistence type="predicted"/>
<dbReference type="CDD" id="cd07067">
    <property type="entry name" value="HP_PGM_like"/>
    <property type="match status" value="1"/>
</dbReference>
<sequence length="189" mass="19770">MTPFMLHLLRHGAPAKPGLLLGHADMAPTPEGLAACTARAQGLDVAAIVASDLRRCAEAAQAIASPRALPVQLDRRWRELDFGAWDGLDPAHVSSAALTAFWVDPDAHAPPGGERWSALHARVGAALAELPGSDVLVVTHGGAMRAALAVLCGFAREQAWAFDLPYAALLSLRVWPGARPTAQVVGLAT</sequence>
<dbReference type="Pfam" id="PF00300">
    <property type="entry name" value="His_Phos_1"/>
    <property type="match status" value="1"/>
</dbReference>
<gene>
    <name evidence="1" type="ORF">ACFOOT_14710</name>
</gene>
<dbReference type="PANTHER" id="PTHR48100">
    <property type="entry name" value="BROAD-SPECIFICITY PHOSPHATASE YOR283W-RELATED"/>
    <property type="match status" value="1"/>
</dbReference>
<dbReference type="SUPFAM" id="SSF53254">
    <property type="entry name" value="Phosphoglycerate mutase-like"/>
    <property type="match status" value="1"/>
</dbReference>
<dbReference type="InterPro" id="IPR050275">
    <property type="entry name" value="PGM_Phosphatase"/>
</dbReference>
<dbReference type="EMBL" id="JBHRYE010000022">
    <property type="protein sequence ID" value="MFC3672672.1"/>
    <property type="molecule type" value="Genomic_DNA"/>
</dbReference>
<dbReference type="InterPro" id="IPR029033">
    <property type="entry name" value="His_PPase_superfam"/>
</dbReference>
<accession>A0ABV7V6Z6</accession>
<protein>
    <submittedName>
        <fullName evidence="1">Histidine phosphatase family protein</fullName>
    </submittedName>
</protein>
<dbReference type="PANTHER" id="PTHR48100:SF1">
    <property type="entry name" value="HISTIDINE PHOSPHATASE FAMILY PROTEIN-RELATED"/>
    <property type="match status" value="1"/>
</dbReference>
<organism evidence="1 2">
    <name type="scientific">Novosphingobium pokkalii</name>
    <dbReference type="NCBI Taxonomy" id="1770194"/>
    <lineage>
        <taxon>Bacteria</taxon>
        <taxon>Pseudomonadati</taxon>
        <taxon>Pseudomonadota</taxon>
        <taxon>Alphaproteobacteria</taxon>
        <taxon>Sphingomonadales</taxon>
        <taxon>Sphingomonadaceae</taxon>
        <taxon>Novosphingobium</taxon>
    </lineage>
</organism>
<evidence type="ECO:0000313" key="2">
    <source>
        <dbReference type="Proteomes" id="UP001595683"/>
    </source>
</evidence>
<dbReference type="Gene3D" id="3.40.50.1240">
    <property type="entry name" value="Phosphoglycerate mutase-like"/>
    <property type="match status" value="1"/>
</dbReference>
<evidence type="ECO:0000313" key="1">
    <source>
        <dbReference type="EMBL" id="MFC3672672.1"/>
    </source>
</evidence>
<comment type="caution">
    <text evidence="1">The sequence shown here is derived from an EMBL/GenBank/DDBJ whole genome shotgun (WGS) entry which is preliminary data.</text>
</comment>
<dbReference type="RefSeq" id="WP_191323385.1">
    <property type="nucleotide sequence ID" value="NZ_BMZP01000004.1"/>
</dbReference>
<dbReference type="Proteomes" id="UP001595683">
    <property type="component" value="Unassembled WGS sequence"/>
</dbReference>
<name>A0ABV7V6Z6_9SPHN</name>
<dbReference type="SMART" id="SM00855">
    <property type="entry name" value="PGAM"/>
    <property type="match status" value="1"/>
</dbReference>